<feature type="transmembrane region" description="Helical" evidence="7">
    <location>
        <begin position="53"/>
        <end position="75"/>
    </location>
</feature>
<dbReference type="EMBL" id="CP061539">
    <property type="protein sequence ID" value="QNV37683.1"/>
    <property type="molecule type" value="Genomic_DNA"/>
</dbReference>
<dbReference type="RefSeq" id="WP_190724521.1">
    <property type="nucleotide sequence ID" value="NZ_CP061539.1"/>
</dbReference>
<protein>
    <submittedName>
        <fullName evidence="8">DoxX family protein</fullName>
    </submittedName>
</protein>
<accession>A0A7H2BDD7</accession>
<evidence type="ECO:0000256" key="4">
    <source>
        <dbReference type="ARBA" id="ARBA00022692"/>
    </source>
</evidence>
<name>A0A7H2BDD7_9MICC</name>
<evidence type="ECO:0000313" key="9">
    <source>
        <dbReference type="Proteomes" id="UP000516404"/>
    </source>
</evidence>
<dbReference type="GeneID" id="96624743"/>
<sequence>MLYAVDFLNNTFQSLGLLILRVIVGIIFIANGWMMLTRWGIDGTTASFAGSGIPMAGFVALFSIAVELIGGILFILGFGTRLIGLAYLAVSLGAIYFVHWAKGIYVAEGGFEYVMLLGACGLLFALIGPGKFSIDHMIAKAFRKKKQNRAVENHVVDADPVAAYSA</sequence>
<evidence type="ECO:0000313" key="8">
    <source>
        <dbReference type="EMBL" id="QNV37683.1"/>
    </source>
</evidence>
<keyword evidence="6 7" id="KW-0472">Membrane</keyword>
<evidence type="ECO:0000256" key="1">
    <source>
        <dbReference type="ARBA" id="ARBA00004651"/>
    </source>
</evidence>
<dbReference type="Proteomes" id="UP000516404">
    <property type="component" value="Chromosome"/>
</dbReference>
<feature type="transmembrane region" description="Helical" evidence="7">
    <location>
        <begin position="113"/>
        <end position="134"/>
    </location>
</feature>
<keyword evidence="9" id="KW-1185">Reference proteome</keyword>
<dbReference type="KEGG" id="rter:IDM49_10880"/>
<comment type="subcellular location">
    <subcellularLocation>
        <location evidence="1">Cell membrane</location>
        <topology evidence="1">Multi-pass membrane protein</topology>
    </subcellularLocation>
</comment>
<dbReference type="InterPro" id="IPR032808">
    <property type="entry name" value="DoxX"/>
</dbReference>
<reference evidence="8 9" key="1">
    <citation type="submission" date="2020-09" db="EMBL/GenBank/DDBJ databases">
        <title>Investigation of environmental microbes.</title>
        <authorList>
            <person name="Ou Y."/>
            <person name="Kang Q."/>
        </authorList>
    </citation>
    <scope>NUCLEOTIDE SEQUENCE [LARGE SCALE GENOMIC DNA]</scope>
    <source>
        <strain evidence="8 9">KJZ-14</strain>
    </source>
</reference>
<evidence type="ECO:0000256" key="3">
    <source>
        <dbReference type="ARBA" id="ARBA00022475"/>
    </source>
</evidence>
<feature type="transmembrane region" description="Helical" evidence="7">
    <location>
        <begin position="82"/>
        <end position="101"/>
    </location>
</feature>
<evidence type="ECO:0000256" key="7">
    <source>
        <dbReference type="SAM" id="Phobius"/>
    </source>
</evidence>
<proteinExistence type="inferred from homology"/>
<dbReference type="PANTHER" id="PTHR33452:SF1">
    <property type="entry name" value="INNER MEMBRANE PROTEIN YPHA-RELATED"/>
    <property type="match status" value="1"/>
</dbReference>
<dbReference type="PANTHER" id="PTHR33452">
    <property type="entry name" value="OXIDOREDUCTASE CATD-RELATED"/>
    <property type="match status" value="1"/>
</dbReference>
<evidence type="ECO:0000256" key="6">
    <source>
        <dbReference type="ARBA" id="ARBA00023136"/>
    </source>
</evidence>
<comment type="similarity">
    <text evidence="2">Belongs to the DoxX family.</text>
</comment>
<dbReference type="GO" id="GO:0005886">
    <property type="term" value="C:plasma membrane"/>
    <property type="evidence" value="ECO:0007669"/>
    <property type="project" value="UniProtKB-SubCell"/>
</dbReference>
<dbReference type="AlphaFoldDB" id="A0A7H2BDD7"/>
<keyword evidence="4 7" id="KW-0812">Transmembrane</keyword>
<feature type="transmembrane region" description="Helical" evidence="7">
    <location>
        <begin position="12"/>
        <end position="33"/>
    </location>
</feature>
<gene>
    <name evidence="8" type="ORF">IDM49_10880</name>
</gene>
<evidence type="ECO:0000256" key="5">
    <source>
        <dbReference type="ARBA" id="ARBA00022989"/>
    </source>
</evidence>
<dbReference type="Pfam" id="PF07681">
    <property type="entry name" value="DoxX"/>
    <property type="match status" value="1"/>
</dbReference>
<dbReference type="InterPro" id="IPR051907">
    <property type="entry name" value="DoxX-like_oxidoreductase"/>
</dbReference>
<keyword evidence="3" id="KW-1003">Cell membrane</keyword>
<evidence type="ECO:0000256" key="2">
    <source>
        <dbReference type="ARBA" id="ARBA00006679"/>
    </source>
</evidence>
<organism evidence="8 9">
    <name type="scientific">Rothia terrae</name>
    <dbReference type="NCBI Taxonomy" id="396015"/>
    <lineage>
        <taxon>Bacteria</taxon>
        <taxon>Bacillati</taxon>
        <taxon>Actinomycetota</taxon>
        <taxon>Actinomycetes</taxon>
        <taxon>Micrococcales</taxon>
        <taxon>Micrococcaceae</taxon>
        <taxon>Rothia</taxon>
    </lineage>
</organism>
<keyword evidence="5 7" id="KW-1133">Transmembrane helix</keyword>